<evidence type="ECO:0000256" key="1">
    <source>
        <dbReference type="ARBA" id="ARBA00022598"/>
    </source>
</evidence>
<keyword evidence="1" id="KW-0436">Ligase</keyword>
<evidence type="ECO:0000256" key="3">
    <source>
        <dbReference type="PROSITE-ProRule" id="PRU00409"/>
    </source>
</evidence>
<dbReference type="PANTHER" id="PTHR21621:SF0">
    <property type="entry name" value="BETA-CITRYLGLUTAMATE SYNTHASE B-RELATED"/>
    <property type="match status" value="1"/>
</dbReference>
<dbReference type="GO" id="GO:0009432">
    <property type="term" value="P:SOS response"/>
    <property type="evidence" value="ECO:0007669"/>
    <property type="project" value="TreeGrafter"/>
</dbReference>
<dbReference type="Proteomes" id="UP000017142">
    <property type="component" value="Unassembled WGS sequence"/>
</dbReference>
<dbReference type="PROSITE" id="PS50975">
    <property type="entry name" value="ATP_GRASP"/>
    <property type="match status" value="1"/>
</dbReference>
<gene>
    <name evidence="5" type="ORF">A544_1958</name>
</gene>
<accession>A0AAV3KDY1</accession>
<feature type="domain" description="ATP-grasp" evidence="4">
    <location>
        <begin position="66"/>
        <end position="329"/>
    </location>
</feature>
<dbReference type="AlphaFoldDB" id="A0AAV3KDY1"/>
<dbReference type="GO" id="GO:0008716">
    <property type="term" value="F:D-alanine-D-alanine ligase activity"/>
    <property type="evidence" value="ECO:0007669"/>
    <property type="project" value="InterPro"/>
</dbReference>
<evidence type="ECO:0000256" key="2">
    <source>
        <dbReference type="ARBA" id="ARBA00023211"/>
    </source>
</evidence>
<evidence type="ECO:0000313" key="5">
    <source>
        <dbReference type="EMBL" id="ERO58779.1"/>
    </source>
</evidence>
<dbReference type="GO" id="GO:0018169">
    <property type="term" value="F:ribosomal S6-glutamic acid ligase activity"/>
    <property type="evidence" value="ECO:0007669"/>
    <property type="project" value="TreeGrafter"/>
</dbReference>
<dbReference type="InterPro" id="IPR013815">
    <property type="entry name" value="ATP_grasp_subdomain_1"/>
</dbReference>
<protein>
    <recommendedName>
        <fullName evidence="4">ATP-grasp domain-containing protein</fullName>
    </recommendedName>
</protein>
<dbReference type="InterPro" id="IPR011095">
    <property type="entry name" value="Dala_Dala_lig_C"/>
</dbReference>
<organism evidence="5 6">
    <name type="scientific">Dickeya solani D s0432-1</name>
    <dbReference type="NCBI Taxonomy" id="1231725"/>
    <lineage>
        <taxon>Bacteria</taxon>
        <taxon>Pseudomonadati</taxon>
        <taxon>Pseudomonadota</taxon>
        <taxon>Gammaproteobacteria</taxon>
        <taxon>Enterobacterales</taxon>
        <taxon>Pectobacteriaceae</taxon>
        <taxon>Dickeya</taxon>
    </lineage>
</organism>
<keyword evidence="2" id="KW-0464">Manganese</keyword>
<reference evidence="6" key="1">
    <citation type="journal article" date="2013" name="Diversity">
        <title>Genome Sequence of Dickeya solani, a New soft Rot Pathogen of Potato, Suggests its Emergence May Be Related to a Novel Combination of Non-Ribosomal Peptide/Polyketide Synthetase Clusters.</title>
        <authorList>
            <person name="Garlant L."/>
            <person name="Koskinen P."/>
            <person name="Rouhiainen L."/>
            <person name="Laine P."/>
            <person name="Paulin L."/>
            <person name="Auvinen P."/>
            <person name="Holm L."/>
            <person name="Pirhonen M."/>
        </authorList>
    </citation>
    <scope>NUCLEOTIDE SEQUENCE [LARGE SCALE GENOMIC DNA]</scope>
    <source>
        <strain evidence="6">D s0432-1</strain>
    </source>
</reference>
<dbReference type="SUPFAM" id="SSF56059">
    <property type="entry name" value="Glutathione synthetase ATP-binding domain-like"/>
    <property type="match status" value="1"/>
</dbReference>
<proteinExistence type="predicted"/>
<dbReference type="InterPro" id="IPR011761">
    <property type="entry name" value="ATP-grasp"/>
</dbReference>
<dbReference type="GeneID" id="43520654"/>
<dbReference type="GO" id="GO:0046872">
    <property type="term" value="F:metal ion binding"/>
    <property type="evidence" value="ECO:0007669"/>
    <property type="project" value="InterPro"/>
</dbReference>
<sequence>MNYPFVSALLSEIAPTLGIQIEFEPEFNFVGEIIFPDGKTHLFKNTNLNLNPSASSAIARDKFYTKYLLQKKGFNVPRGKTFFSKALNKKLARENRRGIEDAAQFAGSLGLPVFVKPNNLSQGAGVTKVYEMQSMSAICRRLFSRTDVLLVEQECQGRDYRVVVLGDTVISAYERFPLAVYGDGNQTVQQLLVAAQHTLPLHGRPSRQIDPRDPRIDIKLADLGLNRKTILPAGQKTFLLDNANLSTGGTSVDITDAIHHSFAALAIAATASLGLRLAGVDIICHDLSTDAGAQLWNIIEINSVPGLNNYAALGPHQLARVKALYRAILLQIQQDNAIQKPESG</sequence>
<keyword evidence="3" id="KW-0067">ATP-binding</keyword>
<dbReference type="Pfam" id="PF07478">
    <property type="entry name" value="Dala_Dala_lig_C"/>
    <property type="match status" value="1"/>
</dbReference>
<comment type="caution">
    <text evidence="5">The sequence shown here is derived from an EMBL/GenBank/DDBJ whole genome shotgun (WGS) entry which is preliminary data.</text>
</comment>
<dbReference type="GO" id="GO:0005524">
    <property type="term" value="F:ATP binding"/>
    <property type="evidence" value="ECO:0007669"/>
    <property type="project" value="UniProtKB-UniRule"/>
</dbReference>
<dbReference type="Gene3D" id="3.30.1490.20">
    <property type="entry name" value="ATP-grasp fold, A domain"/>
    <property type="match status" value="1"/>
</dbReference>
<dbReference type="GO" id="GO:0005737">
    <property type="term" value="C:cytoplasm"/>
    <property type="evidence" value="ECO:0007669"/>
    <property type="project" value="TreeGrafter"/>
</dbReference>
<dbReference type="EMBL" id="AMWE01000002">
    <property type="protein sequence ID" value="ERO58779.1"/>
    <property type="molecule type" value="Genomic_DNA"/>
</dbReference>
<dbReference type="PANTHER" id="PTHR21621">
    <property type="entry name" value="RIBOSOMAL PROTEIN S6 MODIFICATION PROTEIN"/>
    <property type="match status" value="1"/>
</dbReference>
<keyword evidence="3" id="KW-0547">Nucleotide-binding</keyword>
<name>A0AAV3KDY1_9GAMM</name>
<evidence type="ECO:0000259" key="4">
    <source>
        <dbReference type="PROSITE" id="PS50975"/>
    </source>
</evidence>
<dbReference type="RefSeq" id="WP_022633398.1">
    <property type="nucleotide sequence ID" value="NZ_AMWE01000002.1"/>
</dbReference>
<evidence type="ECO:0000313" key="6">
    <source>
        <dbReference type="Proteomes" id="UP000017142"/>
    </source>
</evidence>
<dbReference type="Gene3D" id="3.30.470.20">
    <property type="entry name" value="ATP-grasp fold, B domain"/>
    <property type="match status" value="2"/>
</dbReference>